<dbReference type="GO" id="GO:0016491">
    <property type="term" value="F:oxidoreductase activity"/>
    <property type="evidence" value="ECO:0007669"/>
    <property type="project" value="TreeGrafter"/>
</dbReference>
<dbReference type="Gene3D" id="3.90.180.10">
    <property type="entry name" value="Medium-chain alcohol dehydrogenases, catalytic domain"/>
    <property type="match status" value="1"/>
</dbReference>
<dbReference type="EMBL" id="LEKV01005599">
    <property type="protein sequence ID" value="KVH88057.1"/>
    <property type="molecule type" value="Genomic_DNA"/>
</dbReference>
<dbReference type="AlphaFoldDB" id="A0A124SAN3"/>
<protein>
    <submittedName>
        <fullName evidence="1">Alcohol dehydrogenase GroES-like protein</fullName>
    </submittedName>
</protein>
<proteinExistence type="predicted"/>
<dbReference type="InterPro" id="IPR051397">
    <property type="entry name" value="Zn-ADH-like_protein"/>
</dbReference>
<dbReference type="STRING" id="59895.A0A124SAN3"/>
<dbReference type="Proteomes" id="UP000243975">
    <property type="component" value="Unassembled WGS sequence"/>
</dbReference>
<comment type="caution">
    <text evidence="1">The sequence shown here is derived from an EMBL/GenBank/DDBJ whole genome shotgun (WGS) entry which is preliminary data.</text>
</comment>
<accession>A0A124SAN3</accession>
<evidence type="ECO:0000313" key="2">
    <source>
        <dbReference type="Proteomes" id="UP000243975"/>
    </source>
</evidence>
<evidence type="ECO:0000313" key="1">
    <source>
        <dbReference type="EMBL" id="KVH88057.1"/>
    </source>
</evidence>
<gene>
    <name evidence="1" type="ORF">Ccrd_024557</name>
</gene>
<dbReference type="OMA" id="YGAYAEF"/>
<name>A0A124SAN3_CYNCS</name>
<dbReference type="SUPFAM" id="SSF50129">
    <property type="entry name" value="GroES-like"/>
    <property type="match status" value="1"/>
</dbReference>
<dbReference type="InterPro" id="IPR011032">
    <property type="entry name" value="GroES-like_sf"/>
</dbReference>
<organism evidence="1 2">
    <name type="scientific">Cynara cardunculus var. scolymus</name>
    <name type="common">Globe artichoke</name>
    <name type="synonym">Cynara scolymus</name>
    <dbReference type="NCBI Taxonomy" id="59895"/>
    <lineage>
        <taxon>Eukaryota</taxon>
        <taxon>Viridiplantae</taxon>
        <taxon>Streptophyta</taxon>
        <taxon>Embryophyta</taxon>
        <taxon>Tracheophyta</taxon>
        <taxon>Spermatophyta</taxon>
        <taxon>Magnoliopsida</taxon>
        <taxon>eudicotyledons</taxon>
        <taxon>Gunneridae</taxon>
        <taxon>Pentapetalae</taxon>
        <taxon>asterids</taxon>
        <taxon>campanulids</taxon>
        <taxon>Asterales</taxon>
        <taxon>Asteraceae</taxon>
        <taxon>Carduoideae</taxon>
        <taxon>Cardueae</taxon>
        <taxon>Carduinae</taxon>
        <taxon>Cynara</taxon>
    </lineage>
</organism>
<dbReference type="GO" id="GO:0005739">
    <property type="term" value="C:mitochondrion"/>
    <property type="evidence" value="ECO:0007669"/>
    <property type="project" value="TreeGrafter"/>
</dbReference>
<dbReference type="PANTHER" id="PTHR43677:SF3">
    <property type="entry name" value="PROSTAGLANDIN REDUCTASE 3"/>
    <property type="match status" value="1"/>
</dbReference>
<dbReference type="Gramene" id="KVH88057">
    <property type="protein sequence ID" value="KVH88057"/>
    <property type="gene ID" value="Ccrd_024557"/>
</dbReference>
<reference evidence="1 2" key="1">
    <citation type="journal article" date="2016" name="Sci. Rep.">
        <title>The genome sequence of the outbreeding globe artichoke constructed de novo incorporating a phase-aware low-pass sequencing strategy of F1 progeny.</title>
        <authorList>
            <person name="Scaglione D."/>
            <person name="Reyes-Chin-Wo S."/>
            <person name="Acquadro A."/>
            <person name="Froenicke L."/>
            <person name="Portis E."/>
            <person name="Beitel C."/>
            <person name="Tirone M."/>
            <person name="Mauro R."/>
            <person name="Lo Monaco A."/>
            <person name="Mauromicale G."/>
            <person name="Faccioli P."/>
            <person name="Cattivelli L."/>
            <person name="Rieseberg L."/>
            <person name="Michelmore R."/>
            <person name="Lanteri S."/>
        </authorList>
    </citation>
    <scope>NUCLEOTIDE SEQUENCE [LARGE SCALE GENOMIC DNA]</scope>
    <source>
        <strain evidence="1">2C</strain>
    </source>
</reference>
<dbReference type="PANTHER" id="PTHR43677">
    <property type="entry name" value="SHORT-CHAIN DEHYDROGENASE/REDUCTASE"/>
    <property type="match status" value="1"/>
</dbReference>
<keyword evidence="2" id="KW-1185">Reference proteome</keyword>
<sequence length="97" mass="10392">MLPLRLLIKSNHDLLKIIYAGVNASYAKFSSGSYLSGSKQEISSRLPFAFGIAGVGLIAAVGDRIENIKIGSSETIMTFGAYAEFTLAHSSRGKIRP</sequence>